<feature type="region of interest" description="Disordered" evidence="1">
    <location>
        <begin position="59"/>
        <end position="110"/>
    </location>
</feature>
<protein>
    <submittedName>
        <fullName evidence="2">Uncharacterized protein</fullName>
    </submittedName>
</protein>
<evidence type="ECO:0000313" key="2">
    <source>
        <dbReference type="EMBL" id="KWZ39209.1"/>
    </source>
</evidence>
<feature type="region of interest" description="Disordered" evidence="1">
    <location>
        <begin position="1"/>
        <end position="44"/>
    </location>
</feature>
<evidence type="ECO:0000313" key="3">
    <source>
        <dbReference type="Proteomes" id="UP000070255"/>
    </source>
</evidence>
<feature type="compositionally biased region" description="Low complexity" evidence="1">
    <location>
        <begin position="59"/>
        <end position="70"/>
    </location>
</feature>
<proteinExistence type="predicted"/>
<comment type="caution">
    <text evidence="2">The sequence shown here is derived from an EMBL/GenBank/DDBJ whole genome shotgun (WGS) entry which is preliminary data.</text>
</comment>
<sequence>MRDTVDAGRARPSGRIATLERRRAPRTASPFAAAHGRRRSDRTQRMTIGCGVRIVPTVRRAAPARRMQPPGTRTRVSNQVLAGAWTAAGRPATNGRALRPGKIAGRARRQ</sequence>
<accession>A0ABR5T7L5</accession>
<keyword evidence="3" id="KW-1185">Reference proteome</keyword>
<organism evidence="2 3">
    <name type="scientific">Burkholderia savannae</name>
    <dbReference type="NCBI Taxonomy" id="1637837"/>
    <lineage>
        <taxon>Bacteria</taxon>
        <taxon>Pseudomonadati</taxon>
        <taxon>Pseudomonadota</taxon>
        <taxon>Betaproteobacteria</taxon>
        <taxon>Burkholderiales</taxon>
        <taxon>Burkholderiaceae</taxon>
        <taxon>Burkholderia</taxon>
        <taxon>pseudomallei group</taxon>
    </lineage>
</organism>
<evidence type="ECO:0000256" key="1">
    <source>
        <dbReference type="SAM" id="MobiDB-lite"/>
    </source>
</evidence>
<dbReference type="RefSeq" id="WP_059579747.1">
    <property type="nucleotide sequence ID" value="NZ_CP013418.1"/>
</dbReference>
<gene>
    <name evidence="2" type="ORF">WS72_31140</name>
</gene>
<name>A0ABR5T7L5_9BURK</name>
<dbReference type="Proteomes" id="UP000070255">
    <property type="component" value="Unassembled WGS sequence"/>
</dbReference>
<reference evidence="2 3" key="1">
    <citation type="submission" date="2015-11" db="EMBL/GenBank/DDBJ databases">
        <authorList>
            <person name="Sahl J."/>
            <person name="Wagner D."/>
            <person name="Keim P."/>
        </authorList>
    </citation>
    <scope>NUCLEOTIDE SEQUENCE [LARGE SCALE GENOMIC DNA]</scope>
    <source>
        <strain evidence="2 3">BDU18</strain>
    </source>
</reference>
<dbReference type="EMBL" id="LNJQ01000004">
    <property type="protein sequence ID" value="KWZ39209.1"/>
    <property type="molecule type" value="Genomic_DNA"/>
</dbReference>